<evidence type="ECO:0000256" key="3">
    <source>
        <dbReference type="ARBA" id="ARBA00022723"/>
    </source>
</evidence>
<evidence type="ECO:0000259" key="6">
    <source>
        <dbReference type="PROSITE" id="PS50222"/>
    </source>
</evidence>
<name>A0A915I2J0_ROMCU</name>
<dbReference type="InterPro" id="IPR011992">
    <property type="entry name" value="EF-hand-dom_pair"/>
</dbReference>
<evidence type="ECO:0000256" key="2">
    <source>
        <dbReference type="ARBA" id="ARBA00008294"/>
    </source>
</evidence>
<dbReference type="SUPFAM" id="SSF47473">
    <property type="entry name" value="EF-hand"/>
    <property type="match status" value="1"/>
</dbReference>
<organism evidence="7 8">
    <name type="scientific">Romanomermis culicivorax</name>
    <name type="common">Nematode worm</name>
    <dbReference type="NCBI Taxonomy" id="13658"/>
    <lineage>
        <taxon>Eukaryota</taxon>
        <taxon>Metazoa</taxon>
        <taxon>Ecdysozoa</taxon>
        <taxon>Nematoda</taxon>
        <taxon>Enoplea</taxon>
        <taxon>Dorylaimia</taxon>
        <taxon>Mermithida</taxon>
        <taxon>Mermithoidea</taxon>
        <taxon>Mermithidae</taxon>
        <taxon>Romanomermis</taxon>
    </lineage>
</organism>
<keyword evidence="3" id="KW-0479">Metal-binding</keyword>
<feature type="domain" description="EF-hand" evidence="6">
    <location>
        <begin position="364"/>
        <end position="399"/>
    </location>
</feature>
<evidence type="ECO:0000256" key="1">
    <source>
        <dbReference type="ARBA" id="ARBA00001936"/>
    </source>
</evidence>
<proteinExistence type="inferred from homology"/>
<dbReference type="InterPro" id="IPR006186">
    <property type="entry name" value="Ser/Thr-sp_prot-phosphatase"/>
</dbReference>
<keyword evidence="5" id="KW-0464">Manganese</keyword>
<dbReference type="WBParaSite" id="nRc.2.0.1.t08050-RA">
    <property type="protein sequence ID" value="nRc.2.0.1.t08050-RA"/>
    <property type="gene ID" value="nRc.2.0.1.g08050"/>
</dbReference>
<evidence type="ECO:0000256" key="5">
    <source>
        <dbReference type="ARBA" id="ARBA00023211"/>
    </source>
</evidence>
<comment type="cofactor">
    <cofactor evidence="1">
        <name>Mn(2+)</name>
        <dbReference type="ChEBI" id="CHEBI:29035"/>
    </cofactor>
</comment>
<dbReference type="SUPFAM" id="SSF56300">
    <property type="entry name" value="Metallo-dependent phosphatases"/>
    <property type="match status" value="2"/>
</dbReference>
<comment type="similarity">
    <text evidence="2">Belongs to the PPP phosphatase family.</text>
</comment>
<dbReference type="Gene3D" id="1.10.238.10">
    <property type="entry name" value="EF-hand"/>
    <property type="match status" value="1"/>
</dbReference>
<sequence>MIDATKPQKNWLPVCTVIDGKIFVAHGGISNTLDLKFLNTFKRQKYTSVLRPPVVYDHQTNTRRIDVHEWKQILDVLWSDPKQKQGCFPNVFRGGGSYFGPDISEQFCKENNFELIVRSHECKFEGYEYTHNKKAENLKGLLYFAVRRHTVPYGTTLRCYTSPHAPCRAVRRRRAPDEWLLYFTPYGGIEKEFLRIMNTAPIEFSVKFQKVLTIFSASNYYELGSNRGAYVKFAGPDLQRQIVQYMVTKTNKKISVCQRLSQVEQSALRDLKGKIFACKSELMQHFLKIDKSERGVISLHQWCRIMEDIIRLGLPWHSLAPRIIKFNEQDPKLVNYMSTFQDIALGLNNEVLAKSPNITETLYKHKNTLETIFRFMDKDNSGQVSMEEFSQACDMLGQYTKTRLSPEYIQDIANSIDFNKDGFIDLNEFLEAFRLVEIQDGS</sequence>
<dbReference type="Pfam" id="PF00149">
    <property type="entry name" value="Metallophos"/>
    <property type="match status" value="1"/>
</dbReference>
<dbReference type="InterPro" id="IPR029052">
    <property type="entry name" value="Metallo-depent_PP-like"/>
</dbReference>
<dbReference type="InterPro" id="IPR051134">
    <property type="entry name" value="PPP_phosphatase"/>
</dbReference>
<dbReference type="InterPro" id="IPR002048">
    <property type="entry name" value="EF_hand_dom"/>
</dbReference>
<dbReference type="AlphaFoldDB" id="A0A915I2J0"/>
<dbReference type="PROSITE" id="PS00018">
    <property type="entry name" value="EF_HAND_1"/>
    <property type="match status" value="2"/>
</dbReference>
<evidence type="ECO:0000256" key="4">
    <source>
        <dbReference type="ARBA" id="ARBA00022837"/>
    </source>
</evidence>
<keyword evidence="7" id="KW-1185">Reference proteome</keyword>
<dbReference type="InterPro" id="IPR018247">
    <property type="entry name" value="EF_Hand_1_Ca_BS"/>
</dbReference>
<dbReference type="PANTHER" id="PTHR45668:SF3">
    <property type="entry name" value="SERINE_THREONINE-PROTEIN PHOSPHATASE RDGC"/>
    <property type="match status" value="1"/>
</dbReference>
<evidence type="ECO:0000313" key="7">
    <source>
        <dbReference type="Proteomes" id="UP000887565"/>
    </source>
</evidence>
<dbReference type="PROSITE" id="PS50222">
    <property type="entry name" value="EF_HAND_2"/>
    <property type="match status" value="2"/>
</dbReference>
<dbReference type="GO" id="GO:0005509">
    <property type="term" value="F:calcium ion binding"/>
    <property type="evidence" value="ECO:0007669"/>
    <property type="project" value="InterPro"/>
</dbReference>
<dbReference type="PRINTS" id="PR00114">
    <property type="entry name" value="STPHPHTASE"/>
</dbReference>
<dbReference type="Proteomes" id="UP000887565">
    <property type="component" value="Unplaced"/>
</dbReference>
<feature type="domain" description="EF-hand" evidence="6">
    <location>
        <begin position="404"/>
        <end position="439"/>
    </location>
</feature>
<dbReference type="PANTHER" id="PTHR45668">
    <property type="entry name" value="SERINE/THREONINE-PROTEIN PHOSPHATASE 5-RELATED"/>
    <property type="match status" value="1"/>
</dbReference>
<dbReference type="Gene3D" id="3.60.21.10">
    <property type="match status" value="1"/>
</dbReference>
<dbReference type="GO" id="GO:0016787">
    <property type="term" value="F:hydrolase activity"/>
    <property type="evidence" value="ECO:0007669"/>
    <property type="project" value="InterPro"/>
</dbReference>
<dbReference type="InterPro" id="IPR004843">
    <property type="entry name" value="Calcineurin-like_PHP"/>
</dbReference>
<dbReference type="SMART" id="SM00054">
    <property type="entry name" value="EFh"/>
    <property type="match status" value="3"/>
</dbReference>
<dbReference type="Pfam" id="PF13499">
    <property type="entry name" value="EF-hand_7"/>
    <property type="match status" value="1"/>
</dbReference>
<protein>
    <submittedName>
        <fullName evidence="8">EF-hand domain-containing protein</fullName>
    </submittedName>
</protein>
<dbReference type="OMA" id="CRIMEDI"/>
<dbReference type="CDD" id="cd00051">
    <property type="entry name" value="EFh"/>
    <property type="match status" value="1"/>
</dbReference>
<keyword evidence="4" id="KW-0106">Calcium</keyword>
<reference evidence="8" key="1">
    <citation type="submission" date="2022-11" db="UniProtKB">
        <authorList>
            <consortium name="WormBaseParasite"/>
        </authorList>
    </citation>
    <scope>IDENTIFICATION</scope>
</reference>
<accession>A0A915I2J0</accession>
<evidence type="ECO:0000313" key="8">
    <source>
        <dbReference type="WBParaSite" id="nRc.2.0.1.t08050-RA"/>
    </source>
</evidence>
<dbReference type="SMART" id="SM00156">
    <property type="entry name" value="PP2Ac"/>
    <property type="match status" value="1"/>
</dbReference>